<keyword evidence="2" id="KW-0677">Repeat</keyword>
<proteinExistence type="inferred from homology"/>
<dbReference type="AlphaFoldDB" id="A0AAW1UV26"/>
<dbReference type="InterPro" id="IPR011990">
    <property type="entry name" value="TPR-like_helical_dom_sf"/>
</dbReference>
<dbReference type="Gene3D" id="1.25.40.10">
    <property type="entry name" value="Tetratricopeptide repeat domain"/>
    <property type="match status" value="1"/>
</dbReference>
<dbReference type="InterPro" id="IPR006597">
    <property type="entry name" value="Sel1-like"/>
</dbReference>
<evidence type="ECO:0000313" key="3">
    <source>
        <dbReference type="EMBL" id="KAK9884328.1"/>
    </source>
</evidence>
<gene>
    <name evidence="3" type="ORF">WA026_005278</name>
</gene>
<dbReference type="SMART" id="SM00671">
    <property type="entry name" value="SEL1"/>
    <property type="match status" value="3"/>
</dbReference>
<evidence type="ECO:0000256" key="2">
    <source>
        <dbReference type="ARBA" id="ARBA00022737"/>
    </source>
</evidence>
<dbReference type="Proteomes" id="UP001431783">
    <property type="component" value="Unassembled WGS sequence"/>
</dbReference>
<dbReference type="PANTHER" id="PTHR13891">
    <property type="entry name" value="CYTOCHROME C OXIDASE ASSEMBLY FACTOR 7"/>
    <property type="match status" value="1"/>
</dbReference>
<dbReference type="SUPFAM" id="SSF81901">
    <property type="entry name" value="HCP-like"/>
    <property type="match status" value="1"/>
</dbReference>
<comment type="caution">
    <text evidence="3">The sequence shown here is derived from an EMBL/GenBank/DDBJ whole genome shotgun (WGS) entry which is preliminary data.</text>
</comment>
<reference evidence="3 4" key="1">
    <citation type="submission" date="2023-03" db="EMBL/GenBank/DDBJ databases">
        <title>Genome insight into feeding habits of ladybird beetles.</title>
        <authorList>
            <person name="Li H.-S."/>
            <person name="Huang Y.-H."/>
            <person name="Pang H."/>
        </authorList>
    </citation>
    <scope>NUCLEOTIDE SEQUENCE [LARGE SCALE GENOMIC DNA]</scope>
    <source>
        <strain evidence="3">SYSU_2023b</strain>
        <tissue evidence="3">Whole body</tissue>
    </source>
</reference>
<evidence type="ECO:0000313" key="4">
    <source>
        <dbReference type="Proteomes" id="UP001431783"/>
    </source>
</evidence>
<organism evidence="3 4">
    <name type="scientific">Henosepilachna vigintioctopunctata</name>
    <dbReference type="NCBI Taxonomy" id="420089"/>
    <lineage>
        <taxon>Eukaryota</taxon>
        <taxon>Metazoa</taxon>
        <taxon>Ecdysozoa</taxon>
        <taxon>Arthropoda</taxon>
        <taxon>Hexapoda</taxon>
        <taxon>Insecta</taxon>
        <taxon>Pterygota</taxon>
        <taxon>Neoptera</taxon>
        <taxon>Endopterygota</taxon>
        <taxon>Coleoptera</taxon>
        <taxon>Polyphaga</taxon>
        <taxon>Cucujiformia</taxon>
        <taxon>Coccinelloidea</taxon>
        <taxon>Coccinellidae</taxon>
        <taxon>Epilachninae</taxon>
        <taxon>Epilachnini</taxon>
        <taxon>Henosepilachna</taxon>
    </lineage>
</organism>
<comment type="similarity">
    <text evidence="1">Belongs to the hcp beta-lactamase family.</text>
</comment>
<dbReference type="Pfam" id="PF08238">
    <property type="entry name" value="Sel1"/>
    <property type="match status" value="4"/>
</dbReference>
<protein>
    <recommendedName>
        <fullName evidence="5">Cytochrome c oxidase assembly factor 7 homolog</fullName>
    </recommendedName>
</protein>
<dbReference type="InterPro" id="IPR040239">
    <property type="entry name" value="HcpB-like"/>
</dbReference>
<sequence>MAYDFKSEEDVKEFIKNLGIEYRFGCYSEKNPEVCHLLGDYLEAISKDFEKAAVVYRSNCDDYKYGKSCLKYGTYMLTGKGVRKSDQKVAFDYFEKGCELGNETACLHQGLLYICENEEKRIVRDVRKGMSLLEKSCYAKNANACYYLSGMYISGVKKKQIDKNLTDLDGYEIEKDMKKAFTFASEGCNLGNIYSCANLSQMYRKGEGVAKNQELADKYKAIALDLQDQINSNKTLTFQEGLPST</sequence>
<keyword evidence="4" id="KW-1185">Reference proteome</keyword>
<accession>A0AAW1UV26</accession>
<name>A0AAW1UV26_9CUCU</name>
<dbReference type="GO" id="GO:0005758">
    <property type="term" value="C:mitochondrial intermembrane space"/>
    <property type="evidence" value="ECO:0007669"/>
    <property type="project" value="TreeGrafter"/>
</dbReference>
<evidence type="ECO:0008006" key="5">
    <source>
        <dbReference type="Google" id="ProtNLM"/>
    </source>
</evidence>
<evidence type="ECO:0000256" key="1">
    <source>
        <dbReference type="ARBA" id="ARBA00008486"/>
    </source>
</evidence>
<dbReference type="PANTHER" id="PTHR13891:SF1">
    <property type="entry name" value="CYTOCHROME C OXIDASE ASSEMBLY FACTOR 7"/>
    <property type="match status" value="1"/>
</dbReference>
<dbReference type="EMBL" id="JARQZJ010000092">
    <property type="protein sequence ID" value="KAK9884328.1"/>
    <property type="molecule type" value="Genomic_DNA"/>
</dbReference>